<sequence>MKKLLAVLLAALLLAAPAFAQTASLAGEWTMTKTVASGVVMSPEAYGLSMTIVLNPDGTAFARQTINGAPMEENGTWTQAGNTVTITSQLTGEVSTFTLQSDGTLLAMVDGVAMYFTQTAAAPQATNAPGGGLLPDGLLPSTGGTAPATGSFEGQWVLTQASANGQTIDPAAMGVQMTATFNAGGSGTIWDGEESLACTWVQNGSAATVTEQDGYTWTFVMQADGTISVDVDGITLFMARQGGAALPSTMPPAVGGQTVTGNGFTLQVPQGWMELNEATLQQLIQTNGQAAVDAAGLSQQLQYTQSMGILLYYSADLNANMNVAQESAQGITMDTLPTLEADYAAAYASMGITNYDMAGPVEFSGRTYYTGTYDAVYPTMQYYYIVNNVFYTITLTNVSDADAATILSSFTVNG</sequence>
<protein>
    <recommendedName>
        <fullName evidence="2">Lipocalin-like domain-containing protein</fullName>
    </recommendedName>
</protein>
<comment type="caution">
    <text evidence="3">The sequence shown here is derived from an EMBL/GenBank/DDBJ whole genome shotgun (WGS) entry which is preliminary data.</text>
</comment>
<dbReference type="Proteomes" id="UP000886819">
    <property type="component" value="Unassembled WGS sequence"/>
</dbReference>
<evidence type="ECO:0000256" key="1">
    <source>
        <dbReference type="SAM" id="SignalP"/>
    </source>
</evidence>
<dbReference type="EMBL" id="DVFI01000013">
    <property type="protein sequence ID" value="HIQ62166.1"/>
    <property type="molecule type" value="Genomic_DNA"/>
</dbReference>
<accession>A0A9D1CHJ1</accession>
<dbReference type="AlphaFoldDB" id="A0A9D1CHJ1"/>
<evidence type="ECO:0000259" key="2">
    <source>
        <dbReference type="Pfam" id="PF13648"/>
    </source>
</evidence>
<evidence type="ECO:0000313" key="3">
    <source>
        <dbReference type="EMBL" id="HIQ62166.1"/>
    </source>
</evidence>
<reference evidence="3" key="2">
    <citation type="journal article" date="2021" name="PeerJ">
        <title>Extensive microbial diversity within the chicken gut microbiome revealed by metagenomics and culture.</title>
        <authorList>
            <person name="Gilroy R."/>
            <person name="Ravi A."/>
            <person name="Getino M."/>
            <person name="Pursley I."/>
            <person name="Horton D.L."/>
            <person name="Alikhan N.F."/>
            <person name="Baker D."/>
            <person name="Gharbi K."/>
            <person name="Hall N."/>
            <person name="Watson M."/>
            <person name="Adriaenssens E.M."/>
            <person name="Foster-Nyarko E."/>
            <person name="Jarju S."/>
            <person name="Secka A."/>
            <person name="Antonio M."/>
            <person name="Oren A."/>
            <person name="Chaudhuri R.R."/>
            <person name="La Ragione R."/>
            <person name="Hildebrand F."/>
            <person name="Pallen M.J."/>
        </authorList>
    </citation>
    <scope>NUCLEOTIDE SEQUENCE</scope>
    <source>
        <strain evidence="3">ChiHile30-977</strain>
    </source>
</reference>
<feature type="signal peptide" evidence="1">
    <location>
        <begin position="1"/>
        <end position="20"/>
    </location>
</feature>
<dbReference type="Pfam" id="PF13648">
    <property type="entry name" value="Lipocalin_4"/>
    <property type="match status" value="1"/>
</dbReference>
<evidence type="ECO:0000313" key="4">
    <source>
        <dbReference type="Proteomes" id="UP000886819"/>
    </source>
</evidence>
<feature type="domain" description="Lipocalin-like" evidence="2">
    <location>
        <begin position="25"/>
        <end position="96"/>
    </location>
</feature>
<proteinExistence type="predicted"/>
<dbReference type="InterPro" id="IPR024311">
    <property type="entry name" value="Lipocalin-like"/>
</dbReference>
<organism evidence="3 4">
    <name type="scientific">Candidatus Avichristensenella intestinipullorum</name>
    <dbReference type="NCBI Taxonomy" id="2840693"/>
    <lineage>
        <taxon>Bacteria</taxon>
        <taxon>Bacillati</taxon>
        <taxon>Bacillota</taxon>
        <taxon>Clostridia</taxon>
        <taxon>Candidatus Avichristensenella</taxon>
    </lineage>
</organism>
<name>A0A9D1CHJ1_9FIRM</name>
<keyword evidence="1" id="KW-0732">Signal</keyword>
<gene>
    <name evidence="3" type="ORF">IAA66_01090</name>
</gene>
<reference evidence="3" key="1">
    <citation type="submission" date="2020-10" db="EMBL/GenBank/DDBJ databases">
        <authorList>
            <person name="Gilroy R."/>
        </authorList>
    </citation>
    <scope>NUCLEOTIDE SEQUENCE</scope>
    <source>
        <strain evidence="3">ChiHile30-977</strain>
    </source>
</reference>
<feature type="chain" id="PRO_5039152900" description="Lipocalin-like domain-containing protein" evidence="1">
    <location>
        <begin position="21"/>
        <end position="414"/>
    </location>
</feature>